<sequence>MTTGTPIAHNSGTFEIAGKKVARLGFGAMRLTGRGIWGEPADRAECLRGVRRAVELGVQLIDTADSYGPHVSEEIIREAIHPYPDDILIATKAGLTRNGPDVIETAAGLVRLGPRAWPPVGRPEYLRQQAEMSLRRLGLDHIDLFQLHRVDPKVPLEEQVGELRNLQDEGKIVSIGLSQVTVDQIDRARRIAPIATVQNRYNLTDRSSEGVLDYCAREGIGFMPWAPVSAGELARPGGLVDDIARRHDATPGQVALAWLLARSDNILPIPGTSRVAHLEENLAAAQLTLDAEEITGLTEAAQETA</sequence>
<dbReference type="Pfam" id="PF00248">
    <property type="entry name" value="Aldo_ket_red"/>
    <property type="match status" value="1"/>
</dbReference>
<evidence type="ECO:0000313" key="4">
    <source>
        <dbReference type="Proteomes" id="UP001220022"/>
    </source>
</evidence>
<feature type="domain" description="NADP-dependent oxidoreductase" evidence="2">
    <location>
        <begin position="23"/>
        <end position="300"/>
    </location>
</feature>
<evidence type="ECO:0000313" key="3">
    <source>
        <dbReference type="EMBL" id="MDF2255594.1"/>
    </source>
</evidence>
<keyword evidence="1" id="KW-0560">Oxidoreductase</keyword>
<dbReference type="RefSeq" id="WP_275810343.1">
    <property type="nucleotide sequence ID" value="NZ_BAAANM010000017.1"/>
</dbReference>
<gene>
    <name evidence="3" type="ORF">P2L57_07625</name>
</gene>
<dbReference type="PRINTS" id="PR00069">
    <property type="entry name" value="ALDKETRDTASE"/>
</dbReference>
<dbReference type="Gene3D" id="3.20.20.100">
    <property type="entry name" value="NADP-dependent oxidoreductase domain"/>
    <property type="match status" value="1"/>
</dbReference>
<keyword evidence="4" id="KW-1185">Reference proteome</keyword>
<dbReference type="EMBL" id="JARHTQ010000004">
    <property type="protein sequence ID" value="MDF2255594.1"/>
    <property type="molecule type" value="Genomic_DNA"/>
</dbReference>
<protein>
    <submittedName>
        <fullName evidence="3">Aldo/keto reductase</fullName>
    </submittedName>
</protein>
<dbReference type="InterPro" id="IPR050791">
    <property type="entry name" value="Aldo-Keto_reductase"/>
</dbReference>
<dbReference type="CDD" id="cd19088">
    <property type="entry name" value="AKR_AKR13B1"/>
    <property type="match status" value="1"/>
</dbReference>
<dbReference type="InterPro" id="IPR036812">
    <property type="entry name" value="NAD(P)_OxRdtase_dom_sf"/>
</dbReference>
<organism evidence="3 4">
    <name type="scientific">Streptantibioticus ferralitis</name>
    <dbReference type="NCBI Taxonomy" id="236510"/>
    <lineage>
        <taxon>Bacteria</taxon>
        <taxon>Bacillati</taxon>
        <taxon>Actinomycetota</taxon>
        <taxon>Actinomycetes</taxon>
        <taxon>Kitasatosporales</taxon>
        <taxon>Streptomycetaceae</taxon>
        <taxon>Streptantibioticus</taxon>
    </lineage>
</organism>
<dbReference type="InterPro" id="IPR020471">
    <property type="entry name" value="AKR"/>
</dbReference>
<evidence type="ECO:0000256" key="1">
    <source>
        <dbReference type="ARBA" id="ARBA00023002"/>
    </source>
</evidence>
<dbReference type="SUPFAM" id="SSF51430">
    <property type="entry name" value="NAD(P)-linked oxidoreductase"/>
    <property type="match status" value="1"/>
</dbReference>
<proteinExistence type="predicted"/>
<dbReference type="InterPro" id="IPR023210">
    <property type="entry name" value="NADP_OxRdtase_dom"/>
</dbReference>
<dbReference type="Proteomes" id="UP001220022">
    <property type="component" value="Unassembled WGS sequence"/>
</dbReference>
<dbReference type="PANTHER" id="PTHR43625">
    <property type="entry name" value="AFLATOXIN B1 ALDEHYDE REDUCTASE"/>
    <property type="match status" value="1"/>
</dbReference>
<dbReference type="PANTHER" id="PTHR43625:SF40">
    <property type="entry name" value="ALDO-KETO REDUCTASE YAKC [NADP(+)]"/>
    <property type="match status" value="1"/>
</dbReference>
<accession>A0ABT5YVY3</accession>
<name>A0ABT5YVY3_9ACTN</name>
<reference evidence="3 4" key="1">
    <citation type="submission" date="2023-03" db="EMBL/GenBank/DDBJ databases">
        <title>Draft genome sequence of type strain Streptomyces ferralitis JCM 14344.</title>
        <authorList>
            <person name="Klaysubun C."/>
            <person name="Duangmal K."/>
        </authorList>
    </citation>
    <scope>NUCLEOTIDE SEQUENCE [LARGE SCALE GENOMIC DNA]</scope>
    <source>
        <strain evidence="3 4">JCM 14344</strain>
    </source>
</reference>
<comment type="caution">
    <text evidence="3">The sequence shown here is derived from an EMBL/GenBank/DDBJ whole genome shotgun (WGS) entry which is preliminary data.</text>
</comment>
<evidence type="ECO:0000259" key="2">
    <source>
        <dbReference type="Pfam" id="PF00248"/>
    </source>
</evidence>